<dbReference type="InterPro" id="IPR006724">
    <property type="entry name" value="Phage_TTP"/>
</dbReference>
<dbReference type="NCBIfam" id="TIGR01603">
    <property type="entry name" value="maj_tail_phi13"/>
    <property type="match status" value="1"/>
</dbReference>
<dbReference type="AlphaFoldDB" id="A0A4Y9AAC6"/>
<organism evidence="1 2">
    <name type="scientific">Lentibacillus salicampi</name>
    <dbReference type="NCBI Taxonomy" id="175306"/>
    <lineage>
        <taxon>Bacteria</taxon>
        <taxon>Bacillati</taxon>
        <taxon>Bacillota</taxon>
        <taxon>Bacilli</taxon>
        <taxon>Bacillales</taxon>
        <taxon>Bacillaceae</taxon>
        <taxon>Lentibacillus</taxon>
    </lineage>
</organism>
<dbReference type="Pfam" id="PF04630">
    <property type="entry name" value="Phage_TTP_1"/>
    <property type="match status" value="1"/>
</dbReference>
<proteinExistence type="predicted"/>
<reference evidence="1 2" key="1">
    <citation type="submission" date="2019-03" db="EMBL/GenBank/DDBJ databases">
        <title>Genome sequence of Lentibacillus salicampi ATCC BAA-719.</title>
        <authorList>
            <person name="Maclea K.S."/>
            <person name="Simoes Junior M."/>
        </authorList>
    </citation>
    <scope>NUCLEOTIDE SEQUENCE [LARGE SCALE GENOMIC DNA]</scope>
    <source>
        <strain evidence="1 2">ATCC BAA-719</strain>
    </source>
</reference>
<name>A0A4Y9AAC6_9BACI</name>
<keyword evidence="2" id="KW-1185">Reference proteome</keyword>
<evidence type="ECO:0000313" key="1">
    <source>
        <dbReference type="EMBL" id="TFJ92137.1"/>
    </source>
</evidence>
<protein>
    <submittedName>
        <fullName evidence="1">Phage tail protein</fullName>
    </submittedName>
</protein>
<dbReference type="RefSeq" id="WP_135110744.1">
    <property type="nucleotide sequence ID" value="NZ_SRHY01000028.1"/>
</dbReference>
<comment type="caution">
    <text evidence="1">The sequence shown here is derived from an EMBL/GenBank/DDBJ whole genome shotgun (WGS) entry which is preliminary data.</text>
</comment>
<dbReference type="Proteomes" id="UP000298484">
    <property type="component" value="Unassembled WGS sequence"/>
</dbReference>
<evidence type="ECO:0000313" key="2">
    <source>
        <dbReference type="Proteomes" id="UP000298484"/>
    </source>
</evidence>
<sequence>MSYAVGLKSFHVAELMSDEKGAGTTYDEVQELSEAISAQIEPQVASGSLYGDDSVVDTASKFNSATVTINTTRLPAKDEAILLGRKVEPDGTIGSKGTAPYLAFGYEVTMSDGSSEYWWLYKGRFQEPSRTNNTGNDSVEYSTPTIVGTFIRRKSDGEWKRNGADGNDGFNAGDTWFDEVYEPTAGDGTT</sequence>
<accession>A0A4Y9AAC6</accession>
<dbReference type="EMBL" id="SRHY01000028">
    <property type="protein sequence ID" value="TFJ92137.1"/>
    <property type="molecule type" value="Genomic_DNA"/>
</dbReference>
<gene>
    <name evidence="1" type="ORF">E4U82_13735</name>
</gene>
<dbReference type="OrthoDB" id="3078218at2"/>
<dbReference type="InterPro" id="IPR006490">
    <property type="entry name" value="Maj_tail_phi13"/>
</dbReference>